<accession>A0A0M8K8A9</accession>
<sequence>MPPSPAQGLFLLHHPTPRQTKKSPRYAGNEKMGGEWYPLRIEYG</sequence>
<dbReference type="EMBL" id="BBZA01000048">
    <property type="protein sequence ID" value="GAP62326.1"/>
    <property type="molecule type" value="Genomic_DNA"/>
</dbReference>
<organism evidence="2 3">
    <name type="scientific">Ardenticatena maritima</name>
    <dbReference type="NCBI Taxonomy" id="872965"/>
    <lineage>
        <taxon>Bacteria</taxon>
        <taxon>Bacillati</taxon>
        <taxon>Chloroflexota</taxon>
        <taxon>Ardenticatenia</taxon>
        <taxon>Ardenticatenales</taxon>
        <taxon>Ardenticatenaceae</taxon>
        <taxon>Ardenticatena</taxon>
    </lineage>
</organism>
<reference evidence="3" key="2">
    <citation type="submission" date="2015-08" db="EMBL/GenBank/DDBJ databases">
        <title>Draft Genome Sequence of a Heterotrophic Facultative Anaerobic Bacterium Ardenticatena maritima Strain 110S.</title>
        <authorList>
            <person name="Kawaichi S."/>
            <person name="Yoshida T."/>
            <person name="Sako Y."/>
            <person name="Nakamura R."/>
        </authorList>
    </citation>
    <scope>NUCLEOTIDE SEQUENCE [LARGE SCALE GENOMIC DNA]</scope>
    <source>
        <strain evidence="3">110S</strain>
    </source>
</reference>
<proteinExistence type="predicted"/>
<feature type="region of interest" description="Disordered" evidence="1">
    <location>
        <begin position="1"/>
        <end position="29"/>
    </location>
</feature>
<evidence type="ECO:0000313" key="2">
    <source>
        <dbReference type="EMBL" id="GAP62326.1"/>
    </source>
</evidence>
<dbReference type="InParanoid" id="A0A0M8K8A9"/>
<keyword evidence="3" id="KW-1185">Reference proteome</keyword>
<dbReference type="AlphaFoldDB" id="A0A0M8K8A9"/>
<dbReference type="Proteomes" id="UP000037784">
    <property type="component" value="Unassembled WGS sequence"/>
</dbReference>
<comment type="caution">
    <text evidence="2">The sequence shown here is derived from an EMBL/GenBank/DDBJ whole genome shotgun (WGS) entry which is preliminary data.</text>
</comment>
<evidence type="ECO:0000256" key="1">
    <source>
        <dbReference type="SAM" id="MobiDB-lite"/>
    </source>
</evidence>
<feature type="compositionally biased region" description="Basic residues" evidence="1">
    <location>
        <begin position="15"/>
        <end position="24"/>
    </location>
</feature>
<reference evidence="2 3" key="1">
    <citation type="journal article" date="2015" name="Genome Announc.">
        <title>Draft Genome Sequence of a Heterotrophic Facultative Anaerobic Thermophilic Bacterium, Ardenticatena maritima Strain 110ST.</title>
        <authorList>
            <person name="Kawaichi S."/>
            <person name="Yoshida T."/>
            <person name="Sako Y."/>
            <person name="Nakamura R."/>
        </authorList>
    </citation>
    <scope>NUCLEOTIDE SEQUENCE [LARGE SCALE GENOMIC DNA]</scope>
    <source>
        <strain evidence="2 3">110S</strain>
    </source>
</reference>
<name>A0A0M8K8A9_9CHLR</name>
<gene>
    <name evidence="2" type="ORF">ARMA_0749</name>
</gene>
<protein>
    <submittedName>
        <fullName evidence="2">Uncharacterized protein</fullName>
    </submittedName>
</protein>
<evidence type="ECO:0000313" key="3">
    <source>
        <dbReference type="Proteomes" id="UP000037784"/>
    </source>
</evidence>